<dbReference type="Proteomes" id="UP000799640">
    <property type="component" value="Unassembled WGS sequence"/>
</dbReference>
<organism evidence="1 2">
    <name type="scientific">Trichodelitschia bisporula</name>
    <dbReference type="NCBI Taxonomy" id="703511"/>
    <lineage>
        <taxon>Eukaryota</taxon>
        <taxon>Fungi</taxon>
        <taxon>Dikarya</taxon>
        <taxon>Ascomycota</taxon>
        <taxon>Pezizomycotina</taxon>
        <taxon>Dothideomycetes</taxon>
        <taxon>Dothideomycetes incertae sedis</taxon>
        <taxon>Phaeotrichales</taxon>
        <taxon>Phaeotrichaceae</taxon>
        <taxon>Trichodelitschia</taxon>
    </lineage>
</organism>
<dbReference type="EMBL" id="ML996700">
    <property type="protein sequence ID" value="KAF2398404.1"/>
    <property type="molecule type" value="Genomic_DNA"/>
</dbReference>
<sequence length="152" mass="15482">MELSIEDAVEMKLSADADASELSVEEAEARATSAVEVGAETSPVGVAVATPDSAAAALPLFNAVRAVSSARALVRVAELSPSRATPASSEPLPELGVTVSVALAVTRTVERAAFFSCGLLVWDFGEVKATYGSGCGCCCDCCGECDERNCGC</sequence>
<evidence type="ECO:0000313" key="1">
    <source>
        <dbReference type="EMBL" id="KAF2398404.1"/>
    </source>
</evidence>
<gene>
    <name evidence="1" type="ORF">EJ06DRAFT_532157</name>
</gene>
<dbReference type="AlphaFoldDB" id="A0A6G1HR59"/>
<proteinExistence type="predicted"/>
<protein>
    <submittedName>
        <fullName evidence="1">Uncharacterized protein</fullName>
    </submittedName>
</protein>
<accession>A0A6G1HR59</accession>
<keyword evidence="2" id="KW-1185">Reference proteome</keyword>
<evidence type="ECO:0000313" key="2">
    <source>
        <dbReference type="Proteomes" id="UP000799640"/>
    </source>
</evidence>
<reference evidence="1" key="1">
    <citation type="journal article" date="2020" name="Stud. Mycol.">
        <title>101 Dothideomycetes genomes: a test case for predicting lifestyles and emergence of pathogens.</title>
        <authorList>
            <person name="Haridas S."/>
            <person name="Albert R."/>
            <person name="Binder M."/>
            <person name="Bloem J."/>
            <person name="Labutti K."/>
            <person name="Salamov A."/>
            <person name="Andreopoulos B."/>
            <person name="Baker S."/>
            <person name="Barry K."/>
            <person name="Bills G."/>
            <person name="Bluhm B."/>
            <person name="Cannon C."/>
            <person name="Castanera R."/>
            <person name="Culley D."/>
            <person name="Daum C."/>
            <person name="Ezra D."/>
            <person name="Gonzalez J."/>
            <person name="Henrissat B."/>
            <person name="Kuo A."/>
            <person name="Liang C."/>
            <person name="Lipzen A."/>
            <person name="Lutzoni F."/>
            <person name="Magnuson J."/>
            <person name="Mondo S."/>
            <person name="Nolan M."/>
            <person name="Ohm R."/>
            <person name="Pangilinan J."/>
            <person name="Park H.-J."/>
            <person name="Ramirez L."/>
            <person name="Alfaro M."/>
            <person name="Sun H."/>
            <person name="Tritt A."/>
            <person name="Yoshinaga Y."/>
            <person name="Zwiers L.-H."/>
            <person name="Turgeon B."/>
            <person name="Goodwin S."/>
            <person name="Spatafora J."/>
            <person name="Crous P."/>
            <person name="Grigoriev I."/>
        </authorList>
    </citation>
    <scope>NUCLEOTIDE SEQUENCE</scope>
    <source>
        <strain evidence="1">CBS 262.69</strain>
    </source>
</reference>
<name>A0A6G1HR59_9PEZI</name>